<dbReference type="EMBL" id="CP011856">
    <property type="protein sequence ID" value="AKM54649.1"/>
    <property type="molecule type" value="Genomic_DNA"/>
</dbReference>
<dbReference type="Proteomes" id="UP000035661">
    <property type="component" value="Chromosome"/>
</dbReference>
<dbReference type="GO" id="GO:0006508">
    <property type="term" value="P:proteolysis"/>
    <property type="evidence" value="ECO:0007669"/>
    <property type="project" value="UniProtKB-KW"/>
</dbReference>
<keyword evidence="5" id="KW-0378">Hydrolase</keyword>
<evidence type="ECO:0000256" key="6">
    <source>
        <dbReference type="PIRNR" id="PIRNR001123"/>
    </source>
</evidence>
<dbReference type="PANTHER" id="PTHR32481">
    <property type="entry name" value="AMINOPEPTIDASE"/>
    <property type="match status" value="1"/>
</dbReference>
<evidence type="ECO:0000256" key="7">
    <source>
        <dbReference type="PIRSR" id="PIRSR001123-1"/>
    </source>
</evidence>
<dbReference type="Gene3D" id="2.40.30.40">
    <property type="entry name" value="Peptidase M42, domain 2"/>
    <property type="match status" value="1"/>
</dbReference>
<reference evidence="9 10" key="1">
    <citation type="journal article" date="2015" name="Genome Biol. Evol.">
        <title>Found and Lost: The Fates of Horizontally Acquired Genes in Arthropod-Symbiotic Spiroplasma.</title>
        <authorList>
            <person name="Lo W.S."/>
            <person name="Gasparich G.E."/>
            <person name="Kuo C.H."/>
        </authorList>
    </citation>
    <scope>NUCLEOTIDE SEQUENCE [LARGE SCALE GENOMIC DNA]</scope>
    <source>
        <strain evidence="10">TDA-040725-5</strain>
    </source>
</reference>
<dbReference type="AlphaFoldDB" id="A0A0H3XM30"/>
<dbReference type="InterPro" id="IPR051464">
    <property type="entry name" value="Peptidase_M42_aminopept"/>
</dbReference>
<evidence type="ECO:0000256" key="8">
    <source>
        <dbReference type="PIRSR" id="PIRSR001123-2"/>
    </source>
</evidence>
<dbReference type="PIRSF" id="PIRSF001123">
    <property type="entry name" value="PepA_GA"/>
    <property type="match status" value="1"/>
</dbReference>
<dbReference type="PATRIC" id="fig|743698.3.peg.1107"/>
<dbReference type="GO" id="GO:0004177">
    <property type="term" value="F:aminopeptidase activity"/>
    <property type="evidence" value="ECO:0007669"/>
    <property type="project" value="UniProtKB-UniRule"/>
</dbReference>
<keyword evidence="10" id="KW-1185">Reference proteome</keyword>
<keyword evidence="2 9" id="KW-0031">Aminopeptidase</keyword>
<evidence type="ECO:0000256" key="3">
    <source>
        <dbReference type="ARBA" id="ARBA00022670"/>
    </source>
</evidence>
<accession>A0A0H3XM30</accession>
<evidence type="ECO:0000256" key="4">
    <source>
        <dbReference type="ARBA" id="ARBA00022723"/>
    </source>
</evidence>
<evidence type="ECO:0000256" key="1">
    <source>
        <dbReference type="ARBA" id="ARBA00006272"/>
    </source>
</evidence>
<comment type="similarity">
    <text evidence="1 6">Belongs to the peptidase M42 family.</text>
</comment>
<comment type="cofactor">
    <cofactor evidence="8">
        <name>a divalent metal cation</name>
        <dbReference type="ChEBI" id="CHEBI:60240"/>
    </cofactor>
    <text evidence="8">Binds 2 divalent metal cations per subunit.</text>
</comment>
<proteinExistence type="inferred from homology"/>
<reference evidence="10" key="2">
    <citation type="submission" date="2015-06" db="EMBL/GenBank/DDBJ databases">
        <title>Complete genome sequence of Spiroplasma eriocheiris TDA-040725-5 (DSM 21848).</title>
        <authorList>
            <person name="Lo W.-S."/>
            <person name="Kuo C.-H."/>
        </authorList>
    </citation>
    <scope>NUCLEOTIDE SEQUENCE [LARGE SCALE GENOMIC DNA]</scope>
    <source>
        <strain evidence="10">TDA-040725-5</strain>
    </source>
</reference>
<feature type="active site" description="Proton acceptor" evidence="7">
    <location>
        <position position="217"/>
    </location>
</feature>
<feature type="binding site" evidence="8">
    <location>
        <position position="324"/>
    </location>
    <ligand>
        <name>Zn(2+)</name>
        <dbReference type="ChEBI" id="CHEBI:29105"/>
        <label>2</label>
    </ligand>
</feature>
<dbReference type="PANTHER" id="PTHR32481:SF0">
    <property type="entry name" value="AMINOPEPTIDASE YPDE-RELATED"/>
    <property type="match status" value="1"/>
</dbReference>
<evidence type="ECO:0000313" key="10">
    <source>
        <dbReference type="Proteomes" id="UP000035661"/>
    </source>
</evidence>
<dbReference type="SUPFAM" id="SSF101821">
    <property type="entry name" value="Aminopeptidase/glucanase lid domain"/>
    <property type="match status" value="1"/>
</dbReference>
<feature type="binding site" evidence="8">
    <location>
        <position position="218"/>
    </location>
    <ligand>
        <name>Zn(2+)</name>
        <dbReference type="ChEBI" id="CHEBI:29105"/>
        <label>2</label>
    </ligand>
</feature>
<dbReference type="RefSeq" id="WP_047791834.1">
    <property type="nucleotide sequence ID" value="NZ_CP011856.1"/>
</dbReference>
<dbReference type="Gene3D" id="3.40.630.10">
    <property type="entry name" value="Zn peptidases"/>
    <property type="match status" value="1"/>
</dbReference>
<evidence type="ECO:0000256" key="5">
    <source>
        <dbReference type="ARBA" id="ARBA00022801"/>
    </source>
</evidence>
<dbReference type="KEGG" id="seri:SERIO_v1c10960"/>
<organism evidence="9 10">
    <name type="scientific">Spiroplasma eriocheiris</name>
    <dbReference type="NCBI Taxonomy" id="315358"/>
    <lineage>
        <taxon>Bacteria</taxon>
        <taxon>Bacillati</taxon>
        <taxon>Mycoplasmatota</taxon>
        <taxon>Mollicutes</taxon>
        <taxon>Entomoplasmatales</taxon>
        <taxon>Spiroplasmataceae</taxon>
        <taxon>Spiroplasma</taxon>
    </lineage>
</organism>
<dbReference type="CDD" id="cd05656">
    <property type="entry name" value="M42_Frv"/>
    <property type="match status" value="1"/>
</dbReference>
<feature type="binding site" evidence="8">
    <location>
        <position position="185"/>
    </location>
    <ligand>
        <name>Zn(2+)</name>
        <dbReference type="ChEBI" id="CHEBI:29105"/>
        <label>1</label>
    </ligand>
</feature>
<dbReference type="Pfam" id="PF05343">
    <property type="entry name" value="Peptidase_M42"/>
    <property type="match status" value="1"/>
</dbReference>
<name>A0A0H3XM30_9MOLU</name>
<dbReference type="InterPro" id="IPR023367">
    <property type="entry name" value="Peptidase_M42_dom2"/>
</dbReference>
<gene>
    <name evidence="9" type="ORF">SERIO_v1c10960</name>
</gene>
<evidence type="ECO:0000313" key="9">
    <source>
        <dbReference type="EMBL" id="AKM54649.1"/>
    </source>
</evidence>
<feature type="binding site" evidence="8">
    <location>
        <position position="185"/>
    </location>
    <ligand>
        <name>Zn(2+)</name>
        <dbReference type="ChEBI" id="CHEBI:29105"/>
        <label>2</label>
    </ligand>
</feature>
<feature type="binding site" evidence="8">
    <location>
        <position position="71"/>
    </location>
    <ligand>
        <name>Zn(2+)</name>
        <dbReference type="ChEBI" id="CHEBI:29105"/>
        <label>1</label>
    </ligand>
</feature>
<keyword evidence="4 8" id="KW-0479">Metal-binding</keyword>
<dbReference type="SUPFAM" id="SSF53187">
    <property type="entry name" value="Zn-dependent exopeptidases"/>
    <property type="match status" value="1"/>
</dbReference>
<dbReference type="STRING" id="315358.SERIO_v1c10960"/>
<evidence type="ECO:0000256" key="2">
    <source>
        <dbReference type="ARBA" id="ARBA00022438"/>
    </source>
</evidence>
<dbReference type="InterPro" id="IPR008007">
    <property type="entry name" value="Peptidase_M42"/>
</dbReference>
<sequence>MKINPEKFKIYESILQEFGPSGCEFRVIDLMKKYYQQYTNEIIQDNLGSCFAVIRNKKNIANPQKVMLMAHGDEVGFMVRQINPKGLVKINPLGGIWEQTLLANRVKLLKDDGTFIKGTISAISPHLLSPEARNKPTQIDTMLVDFGFTSEADAYANGIRPGNFLVCEGETVLLNERRLLSKAIDNRMGVILGLEVLENIKDLALDFDLYIGFSVQEEVGTRGAVTATNLIKPDFAIVTDVSPGQDYYSNSEFGQLGNGVMLRGMDREYITRYDLIQYQIALMKKYNIKNQFYISPGGTDAGAVHLHDYGVPTIQACLIARNLHTTSGVIDLDDFNETIKLVTTIIKDLNDEKIRQFNFINKENKNEK</sequence>
<protein>
    <submittedName>
        <fullName evidence="9">Glutamyl aminopeptidase</fullName>
    </submittedName>
</protein>
<feature type="binding site" evidence="8">
    <location>
        <position position="240"/>
    </location>
    <ligand>
        <name>Zn(2+)</name>
        <dbReference type="ChEBI" id="CHEBI:29105"/>
        <label>1</label>
    </ligand>
</feature>
<dbReference type="GO" id="GO:0046872">
    <property type="term" value="F:metal ion binding"/>
    <property type="evidence" value="ECO:0007669"/>
    <property type="project" value="UniProtKB-UniRule"/>
</dbReference>
<keyword evidence="3" id="KW-0645">Protease</keyword>